<gene>
    <name evidence="2" type="ORF">A2930_02550</name>
</gene>
<evidence type="ECO:0000313" key="2">
    <source>
        <dbReference type="EMBL" id="OGF80941.1"/>
    </source>
</evidence>
<accession>A0A1F5X043</accession>
<comment type="caution">
    <text evidence="2">The sequence shown here is derived from an EMBL/GenBank/DDBJ whole genome shotgun (WGS) entry which is preliminary data.</text>
</comment>
<protein>
    <recommendedName>
        <fullName evidence="4">POTRA domain-containing protein</fullName>
    </recommendedName>
</protein>
<name>A0A1F5X043_9BACT</name>
<evidence type="ECO:0000256" key="1">
    <source>
        <dbReference type="SAM" id="Phobius"/>
    </source>
</evidence>
<keyword evidence="1" id="KW-1133">Transmembrane helix</keyword>
<dbReference type="AlphaFoldDB" id="A0A1F5X043"/>
<proteinExistence type="predicted"/>
<feature type="transmembrane region" description="Helical" evidence="1">
    <location>
        <begin position="20"/>
        <end position="41"/>
    </location>
</feature>
<sequence length="262" mass="30284">MDLRTYQRQKSKDALKRKAIIAFSVVFFLWLMIWGSFWLPWLRISQISSDDFVSKGEIESAVSPYMASLNSFFLPNNNFFLLRTSELENILKEKGAGIAEVKKLFPQTLDIKFPQTEPWLIFCLSSEALAKESGQCFYVSKGGVLEDYAPQFSEKPLPEIMAGGQNGKLGDGVISAEEAAFLRVVFKNLKILDIYPSEVSFKKDEVKVLMKEDWYLLIPKNMFADKIFADLKLLMEQKIKEDRAKLEYIDMRYENKAFYKLK</sequence>
<keyword evidence="1" id="KW-0472">Membrane</keyword>
<evidence type="ECO:0000313" key="3">
    <source>
        <dbReference type="Proteomes" id="UP000178114"/>
    </source>
</evidence>
<evidence type="ECO:0008006" key="4">
    <source>
        <dbReference type="Google" id="ProtNLM"/>
    </source>
</evidence>
<reference evidence="2 3" key="1">
    <citation type="journal article" date="2016" name="Nat. Commun.">
        <title>Thousands of microbial genomes shed light on interconnected biogeochemical processes in an aquifer system.</title>
        <authorList>
            <person name="Anantharaman K."/>
            <person name="Brown C.T."/>
            <person name="Hug L.A."/>
            <person name="Sharon I."/>
            <person name="Castelle C.J."/>
            <person name="Probst A.J."/>
            <person name="Thomas B.C."/>
            <person name="Singh A."/>
            <person name="Wilkins M.J."/>
            <person name="Karaoz U."/>
            <person name="Brodie E.L."/>
            <person name="Williams K.H."/>
            <person name="Hubbard S.S."/>
            <person name="Banfield J.F."/>
        </authorList>
    </citation>
    <scope>NUCLEOTIDE SEQUENCE [LARGE SCALE GENOMIC DNA]</scope>
</reference>
<organism evidence="2 3">
    <name type="scientific">Candidatus Giovannonibacteria bacterium RIFCSPLOWO2_01_FULL_45_34</name>
    <dbReference type="NCBI Taxonomy" id="1798351"/>
    <lineage>
        <taxon>Bacteria</taxon>
        <taxon>Candidatus Giovannoniibacteriota</taxon>
    </lineage>
</organism>
<dbReference type="EMBL" id="MFID01000022">
    <property type="protein sequence ID" value="OGF80941.1"/>
    <property type="molecule type" value="Genomic_DNA"/>
</dbReference>
<dbReference type="STRING" id="1798351.A2930_02550"/>
<keyword evidence="1" id="KW-0812">Transmembrane</keyword>
<dbReference type="Proteomes" id="UP000178114">
    <property type="component" value="Unassembled WGS sequence"/>
</dbReference>